<dbReference type="OrthoDB" id="1721574at2759"/>
<proteinExistence type="predicted"/>
<evidence type="ECO:0000259" key="1">
    <source>
        <dbReference type="Pfam" id="PF24626"/>
    </source>
</evidence>
<evidence type="ECO:0000313" key="3">
    <source>
        <dbReference type="Proteomes" id="UP000237105"/>
    </source>
</evidence>
<reference evidence="3" key="1">
    <citation type="submission" date="2016-06" db="EMBL/GenBank/DDBJ databases">
        <title>Parallel loss of symbiosis genes in relatives of nitrogen-fixing non-legume Parasponia.</title>
        <authorList>
            <person name="Van Velzen R."/>
            <person name="Holmer R."/>
            <person name="Bu F."/>
            <person name="Rutten L."/>
            <person name="Van Zeijl A."/>
            <person name="Liu W."/>
            <person name="Santuari L."/>
            <person name="Cao Q."/>
            <person name="Sharma T."/>
            <person name="Shen D."/>
            <person name="Roswanjaya Y."/>
            <person name="Wardhani T."/>
            <person name="Kalhor M.S."/>
            <person name="Jansen J."/>
            <person name="Van den Hoogen J."/>
            <person name="Gungor B."/>
            <person name="Hartog M."/>
            <person name="Hontelez J."/>
            <person name="Verver J."/>
            <person name="Yang W.-C."/>
            <person name="Schijlen E."/>
            <person name="Repin R."/>
            <person name="Schilthuizen M."/>
            <person name="Schranz E."/>
            <person name="Heidstra R."/>
            <person name="Miyata K."/>
            <person name="Fedorova E."/>
            <person name="Kohlen W."/>
            <person name="Bisseling T."/>
            <person name="Smit S."/>
            <person name="Geurts R."/>
        </authorList>
    </citation>
    <scope>NUCLEOTIDE SEQUENCE [LARGE SCALE GENOMIC DNA]</scope>
    <source>
        <strain evidence="3">cv. WU1-14</strain>
    </source>
</reference>
<keyword evidence="3" id="KW-1185">Reference proteome</keyword>
<accession>A0A2P5BXB8</accession>
<dbReference type="InterPro" id="IPR056924">
    <property type="entry name" value="SH3_Tf2-1"/>
</dbReference>
<dbReference type="Proteomes" id="UP000237105">
    <property type="component" value="Unassembled WGS sequence"/>
</dbReference>
<feature type="domain" description="Tf2-1-like SH3-like" evidence="1">
    <location>
        <begin position="47"/>
        <end position="107"/>
    </location>
</feature>
<name>A0A2P5BXB8_PARAD</name>
<evidence type="ECO:0000313" key="2">
    <source>
        <dbReference type="EMBL" id="PON53399.1"/>
    </source>
</evidence>
<organism evidence="2 3">
    <name type="scientific">Parasponia andersonii</name>
    <name type="common">Sponia andersonii</name>
    <dbReference type="NCBI Taxonomy" id="3476"/>
    <lineage>
        <taxon>Eukaryota</taxon>
        <taxon>Viridiplantae</taxon>
        <taxon>Streptophyta</taxon>
        <taxon>Embryophyta</taxon>
        <taxon>Tracheophyta</taxon>
        <taxon>Spermatophyta</taxon>
        <taxon>Magnoliopsida</taxon>
        <taxon>eudicotyledons</taxon>
        <taxon>Gunneridae</taxon>
        <taxon>Pentapetalae</taxon>
        <taxon>rosids</taxon>
        <taxon>fabids</taxon>
        <taxon>Rosales</taxon>
        <taxon>Cannabaceae</taxon>
        <taxon>Parasponia</taxon>
    </lineage>
</organism>
<comment type="caution">
    <text evidence="2">The sequence shown here is derived from an EMBL/GenBank/DDBJ whole genome shotgun (WGS) entry which is preliminary data.</text>
</comment>
<gene>
    <name evidence="2" type="ORF">PanWU01x14_202810</name>
</gene>
<dbReference type="AlphaFoldDB" id="A0A2P5BXB8"/>
<dbReference type="EMBL" id="JXTB01000207">
    <property type="protein sequence ID" value="PON53399.1"/>
    <property type="molecule type" value="Genomic_DNA"/>
</dbReference>
<dbReference type="Pfam" id="PF24626">
    <property type="entry name" value="SH3_Tf2-1"/>
    <property type="match status" value="1"/>
</dbReference>
<sequence length="114" mass="13413">MSIIIDHLINKGINIHKEVKSKLEESTAKYKANADKYRRFKNFKESDFVMVHLRKERLPTGEYNKLKQKKIGPFRIIQKINDNAYVIDLPNSYTISKIFNVQDLYEHHGPVVIP</sequence>
<protein>
    <recommendedName>
        <fullName evidence="1">Tf2-1-like SH3-like domain-containing protein</fullName>
    </recommendedName>
</protein>